<dbReference type="PROSITE" id="PS00523">
    <property type="entry name" value="SULFATASE_1"/>
    <property type="match status" value="1"/>
</dbReference>
<dbReference type="STRING" id="234267.Acid_4006"/>
<sequence length="453" mass="49788" precursor="true">MPSSRRTFLQAAAAAMPLASQTAGRPPNILYLHSHDTGRYLRPYGYATPTPRIQRLAAEGVLFRRAFSAAPTCSPSRAALLTGQCPHQNGMLGLAHRGFAMTDYRRHMLYTLRDAGYRSILGGLQHIADKPERIGYDELLGAKSNRVADVAPAAARFLEGRPKGPFFLDVGFFETHREFHPPTPEDDPRYLQPPVPIPDTAATRRDMAGFHASARVLDQGVGQVLDALERSGLAGNTLVISTTDHGLAFPDMKCNLVDAGFGVSLIMRGPGLFGGGKVVDGMVSQLDLFPTLCDLAEVKHPAWLEGRSLLPLLRGESPEIHDEIFAEVNYHAAYEPKRAVRTQRWKYIRRYSELGTTVLPNCDDGPSKSLWLEHGWRQKALPREDLYDLVFDPTERRNLAGDKASAEALADMRGRLDAWMKRTNDPLLSGAVPLPAGAKVNRVDGISPGEPIN</sequence>
<accession>Q01ZE2</accession>
<dbReference type="Pfam" id="PF00884">
    <property type="entry name" value="Sulfatase"/>
    <property type="match status" value="1"/>
</dbReference>
<dbReference type="GO" id="GO:0046872">
    <property type="term" value="F:metal ion binding"/>
    <property type="evidence" value="ECO:0007669"/>
    <property type="project" value="UniProtKB-KW"/>
</dbReference>
<dbReference type="KEGG" id="sus:Acid_4006"/>
<dbReference type="InParanoid" id="Q01ZE2"/>
<evidence type="ECO:0000259" key="5">
    <source>
        <dbReference type="Pfam" id="PF00884"/>
    </source>
</evidence>
<comment type="similarity">
    <text evidence="1">Belongs to the sulfatase family.</text>
</comment>
<protein>
    <submittedName>
        <fullName evidence="6">Sulfatase</fullName>
    </submittedName>
</protein>
<dbReference type="EMBL" id="CP000473">
    <property type="protein sequence ID" value="ABJ84973.1"/>
    <property type="molecule type" value="Genomic_DNA"/>
</dbReference>
<dbReference type="SUPFAM" id="SSF53649">
    <property type="entry name" value="Alkaline phosphatase-like"/>
    <property type="match status" value="1"/>
</dbReference>
<keyword evidence="2" id="KW-0479">Metal-binding</keyword>
<dbReference type="InterPro" id="IPR017850">
    <property type="entry name" value="Alkaline_phosphatase_core_sf"/>
</dbReference>
<evidence type="ECO:0000256" key="3">
    <source>
        <dbReference type="ARBA" id="ARBA00022801"/>
    </source>
</evidence>
<proteinExistence type="inferred from homology"/>
<reference evidence="6" key="1">
    <citation type="submission" date="2006-10" db="EMBL/GenBank/DDBJ databases">
        <title>Complete sequence of Solibacter usitatus Ellin6076.</title>
        <authorList>
            <consortium name="US DOE Joint Genome Institute"/>
            <person name="Copeland A."/>
            <person name="Lucas S."/>
            <person name="Lapidus A."/>
            <person name="Barry K."/>
            <person name="Detter J.C."/>
            <person name="Glavina del Rio T."/>
            <person name="Hammon N."/>
            <person name="Israni S."/>
            <person name="Dalin E."/>
            <person name="Tice H."/>
            <person name="Pitluck S."/>
            <person name="Thompson L.S."/>
            <person name="Brettin T."/>
            <person name="Bruce D."/>
            <person name="Han C."/>
            <person name="Tapia R."/>
            <person name="Gilna P."/>
            <person name="Schmutz J."/>
            <person name="Larimer F."/>
            <person name="Land M."/>
            <person name="Hauser L."/>
            <person name="Kyrpides N."/>
            <person name="Mikhailova N."/>
            <person name="Janssen P.H."/>
            <person name="Kuske C.R."/>
            <person name="Richardson P."/>
        </authorList>
    </citation>
    <scope>NUCLEOTIDE SEQUENCE</scope>
    <source>
        <strain evidence="6">Ellin6076</strain>
    </source>
</reference>
<dbReference type="CDD" id="cd16027">
    <property type="entry name" value="SGSH"/>
    <property type="match status" value="1"/>
</dbReference>
<dbReference type="eggNOG" id="COG3119">
    <property type="taxonomic scope" value="Bacteria"/>
</dbReference>
<feature type="domain" description="Sulfatase N-terminal" evidence="5">
    <location>
        <begin position="27"/>
        <end position="297"/>
    </location>
</feature>
<dbReference type="GO" id="GO:0004065">
    <property type="term" value="F:arylsulfatase activity"/>
    <property type="evidence" value="ECO:0007669"/>
    <property type="project" value="TreeGrafter"/>
</dbReference>
<gene>
    <name evidence="6" type="ordered locus">Acid_4006</name>
</gene>
<name>Q01ZE2_SOLUE</name>
<dbReference type="InterPro" id="IPR024607">
    <property type="entry name" value="Sulfatase_CS"/>
</dbReference>
<organism evidence="6">
    <name type="scientific">Solibacter usitatus (strain Ellin6076)</name>
    <dbReference type="NCBI Taxonomy" id="234267"/>
    <lineage>
        <taxon>Bacteria</taxon>
        <taxon>Pseudomonadati</taxon>
        <taxon>Acidobacteriota</taxon>
        <taxon>Terriglobia</taxon>
        <taxon>Bryobacterales</taxon>
        <taxon>Solibacteraceae</taxon>
        <taxon>Candidatus Solibacter</taxon>
    </lineage>
</organism>
<dbReference type="HOGENOM" id="CLU_006332_9_3_0"/>
<evidence type="ECO:0000256" key="1">
    <source>
        <dbReference type="ARBA" id="ARBA00008779"/>
    </source>
</evidence>
<dbReference type="InterPro" id="IPR050738">
    <property type="entry name" value="Sulfatase"/>
</dbReference>
<keyword evidence="4" id="KW-0106">Calcium</keyword>
<evidence type="ECO:0000256" key="4">
    <source>
        <dbReference type="ARBA" id="ARBA00022837"/>
    </source>
</evidence>
<keyword evidence="3" id="KW-0378">Hydrolase</keyword>
<dbReference type="Gene3D" id="3.40.720.10">
    <property type="entry name" value="Alkaline Phosphatase, subunit A"/>
    <property type="match status" value="1"/>
</dbReference>
<dbReference type="AlphaFoldDB" id="Q01ZE2"/>
<evidence type="ECO:0000313" key="6">
    <source>
        <dbReference type="EMBL" id="ABJ84973.1"/>
    </source>
</evidence>
<evidence type="ECO:0000256" key="2">
    <source>
        <dbReference type="ARBA" id="ARBA00022723"/>
    </source>
</evidence>
<dbReference type="InterPro" id="IPR000917">
    <property type="entry name" value="Sulfatase_N"/>
</dbReference>
<dbReference type="PANTHER" id="PTHR42693">
    <property type="entry name" value="ARYLSULFATASE FAMILY MEMBER"/>
    <property type="match status" value="1"/>
</dbReference>
<dbReference type="PANTHER" id="PTHR42693:SF53">
    <property type="entry name" value="ENDO-4-O-SULFATASE"/>
    <property type="match status" value="1"/>
</dbReference>